<dbReference type="RefSeq" id="WP_031148027.1">
    <property type="nucleotide sequence ID" value="NZ_CP108036.1"/>
</dbReference>
<feature type="compositionally biased region" description="Basic and acidic residues" evidence="1">
    <location>
        <begin position="335"/>
        <end position="347"/>
    </location>
</feature>
<dbReference type="InterPro" id="IPR000601">
    <property type="entry name" value="PKD_dom"/>
</dbReference>
<dbReference type="GeneID" id="95501619"/>
<dbReference type="EMBL" id="CP108036">
    <property type="protein sequence ID" value="WUN83483.1"/>
    <property type="molecule type" value="Genomic_DNA"/>
</dbReference>
<feature type="chain" id="PRO_5046724123" evidence="2">
    <location>
        <begin position="26"/>
        <end position="911"/>
    </location>
</feature>
<feature type="domain" description="PKD" evidence="3">
    <location>
        <begin position="401"/>
        <end position="459"/>
    </location>
</feature>
<proteinExistence type="predicted"/>
<dbReference type="Proteomes" id="UP001432312">
    <property type="component" value="Chromosome"/>
</dbReference>
<dbReference type="InterPro" id="IPR011050">
    <property type="entry name" value="Pectin_lyase_fold/virulence"/>
</dbReference>
<evidence type="ECO:0000256" key="1">
    <source>
        <dbReference type="SAM" id="MobiDB-lite"/>
    </source>
</evidence>
<keyword evidence="2" id="KW-0732">Signal</keyword>
<sequence length="911" mass="94294">MRPTRATVLLTAGLVTLLGTPAATAAETPSTLYVNSREGSNCADSGPGSQAVPYCTISAAAKAAGPGQTVKIGMGVYPEALNLDRSGTPGKPIVFDAELADRMPATSVKSLTITSASHLVVRGLRPATVRVSGSADIELDRLRTSSSRAPGVIIGGASTDVRLTRSHTSDVRIEGGSQRTLLGRNELVGYEGPPVTAQDAPGTVITNNRLVNDCLASASVIGTSTGSALFNNVVYAYRTAAACPDGAPATGIEVAPTAASGTRADYNLLVDGETSWLTAYKWAGTVYETAAALKAATGQGEHDLLVPSAMMVVDGNDGSPIIDSGDPTAPGVLPTDERGFPTADDPRQPNTGKDGGYIDRGNRETQDWLSRASVEIEENWAPVGTTVTAKAITDTRWGGLTYTYDFGDGTDPVITKDRTAAHVYTKPCECTVKVTAVTGVGVKATGETTTKVTATGPLTAGFTTRAVLPDSDNPIGYTRPLTYEFDPRPATAAPWPVQRVAVDFGDGRYEHSDHMDRAYTHTYDRPGDYKVTFTLGDKNGSVNTVTRNVRVEYAPSGYAAVEPFRLLDTREGGSLQAGAPTSIVLPVGLAVPKHPLSGSMAAAVLNVTVTDATQDTHLSVWPSGQPRPITSNVNIKAGGTASNTVTVPVGADGKALAQLNAGKASLIVDFVGYYQPNIGRRFTPQNPARVLDTRTDGGKLGGGQTRTVKVAGVGGIPADATAVTFNLTSTGTTQNTHVIAYPDPAKRTATSNLNPEPGVDKSNQAIVPVGPNGTITLYNNTGATDLILDAVGYYAEDGKALFTPVVPTRLADTRTTGKIAPGATTTVAGIPANALGAVVNITATDTTGAGFLTAHADGTARPEASSLNTRPGVTVPNHVTTPAAGGRIAIWNSWGGGNHVITDLLGYFTQD</sequence>
<evidence type="ECO:0000259" key="3">
    <source>
        <dbReference type="PROSITE" id="PS50093"/>
    </source>
</evidence>
<dbReference type="SUPFAM" id="SSF51126">
    <property type="entry name" value="Pectin lyase-like"/>
    <property type="match status" value="1"/>
</dbReference>
<keyword evidence="5" id="KW-1185">Reference proteome</keyword>
<organism evidence="4 5">
    <name type="scientific">Streptomyces erythrochromogenes</name>
    <dbReference type="NCBI Taxonomy" id="285574"/>
    <lineage>
        <taxon>Bacteria</taxon>
        <taxon>Bacillati</taxon>
        <taxon>Actinomycetota</taxon>
        <taxon>Actinomycetes</taxon>
        <taxon>Kitasatosporales</taxon>
        <taxon>Streptomycetaceae</taxon>
        <taxon>Streptomyces</taxon>
    </lineage>
</organism>
<dbReference type="InterPro" id="IPR022409">
    <property type="entry name" value="PKD/Chitinase_dom"/>
</dbReference>
<dbReference type="SMART" id="SM00089">
    <property type="entry name" value="PKD"/>
    <property type="match status" value="2"/>
</dbReference>
<dbReference type="SUPFAM" id="SSF49299">
    <property type="entry name" value="PKD domain"/>
    <property type="match status" value="2"/>
</dbReference>
<dbReference type="Pfam" id="PF18911">
    <property type="entry name" value="PKD_4"/>
    <property type="match status" value="1"/>
</dbReference>
<evidence type="ECO:0000313" key="4">
    <source>
        <dbReference type="EMBL" id="WUN83483.1"/>
    </source>
</evidence>
<dbReference type="Pfam" id="PF00801">
    <property type="entry name" value="PKD"/>
    <property type="match status" value="1"/>
</dbReference>
<dbReference type="Gene3D" id="2.60.40.10">
    <property type="entry name" value="Immunoglobulins"/>
    <property type="match status" value="2"/>
</dbReference>
<dbReference type="InterPro" id="IPR013783">
    <property type="entry name" value="Ig-like_fold"/>
</dbReference>
<reference evidence="4" key="1">
    <citation type="submission" date="2022-10" db="EMBL/GenBank/DDBJ databases">
        <title>The complete genomes of actinobacterial strains from the NBC collection.</title>
        <authorList>
            <person name="Joergensen T.S."/>
            <person name="Alvarez Arevalo M."/>
            <person name="Sterndorff E.B."/>
            <person name="Faurdal D."/>
            <person name="Vuksanovic O."/>
            <person name="Mourched A.-S."/>
            <person name="Charusanti P."/>
            <person name="Shaw S."/>
            <person name="Blin K."/>
            <person name="Weber T."/>
        </authorList>
    </citation>
    <scope>NUCLEOTIDE SEQUENCE</scope>
    <source>
        <strain evidence="4">NBC_00303</strain>
    </source>
</reference>
<accession>A0ABZ1QLG2</accession>
<feature type="signal peptide" evidence="2">
    <location>
        <begin position="1"/>
        <end position="25"/>
    </location>
</feature>
<name>A0ABZ1QLG2_9ACTN</name>
<gene>
    <name evidence="4" type="ORF">OHA91_36235</name>
</gene>
<feature type="region of interest" description="Disordered" evidence="1">
    <location>
        <begin position="324"/>
        <end position="363"/>
    </location>
</feature>
<dbReference type="PROSITE" id="PS50093">
    <property type="entry name" value="PKD"/>
    <property type="match status" value="2"/>
</dbReference>
<evidence type="ECO:0000256" key="2">
    <source>
        <dbReference type="SAM" id="SignalP"/>
    </source>
</evidence>
<feature type="domain" description="PKD" evidence="3">
    <location>
        <begin position="503"/>
        <end position="552"/>
    </location>
</feature>
<dbReference type="CDD" id="cd00146">
    <property type="entry name" value="PKD"/>
    <property type="match status" value="1"/>
</dbReference>
<evidence type="ECO:0000313" key="5">
    <source>
        <dbReference type="Proteomes" id="UP001432312"/>
    </source>
</evidence>
<dbReference type="InterPro" id="IPR035986">
    <property type="entry name" value="PKD_dom_sf"/>
</dbReference>
<protein>
    <submittedName>
        <fullName evidence="4">PKD domain-containing protein</fullName>
    </submittedName>
</protein>
<dbReference type="InterPro" id="IPR012334">
    <property type="entry name" value="Pectin_lyas_fold"/>
</dbReference>
<dbReference type="Gene3D" id="2.160.20.10">
    <property type="entry name" value="Single-stranded right-handed beta-helix, Pectin lyase-like"/>
    <property type="match status" value="1"/>
</dbReference>